<reference evidence="1" key="1">
    <citation type="journal article" date="2020" name="Cell">
        <title>Large-Scale Comparative Analyses of Tick Genomes Elucidate Their Genetic Diversity and Vector Capacities.</title>
        <authorList>
            <consortium name="Tick Genome and Microbiome Consortium (TIGMIC)"/>
            <person name="Jia N."/>
            <person name="Wang J."/>
            <person name="Shi W."/>
            <person name="Du L."/>
            <person name="Sun Y."/>
            <person name="Zhan W."/>
            <person name="Jiang J.F."/>
            <person name="Wang Q."/>
            <person name="Zhang B."/>
            <person name="Ji P."/>
            <person name="Bell-Sakyi L."/>
            <person name="Cui X.M."/>
            <person name="Yuan T.T."/>
            <person name="Jiang B.G."/>
            <person name="Yang W.F."/>
            <person name="Lam T.T."/>
            <person name="Chang Q.C."/>
            <person name="Ding S.J."/>
            <person name="Wang X.J."/>
            <person name="Zhu J.G."/>
            <person name="Ruan X.D."/>
            <person name="Zhao L."/>
            <person name="Wei J.T."/>
            <person name="Ye R.Z."/>
            <person name="Que T.C."/>
            <person name="Du C.H."/>
            <person name="Zhou Y.H."/>
            <person name="Cheng J.X."/>
            <person name="Dai P.F."/>
            <person name="Guo W.B."/>
            <person name="Han X.H."/>
            <person name="Huang E.J."/>
            <person name="Li L.F."/>
            <person name="Wei W."/>
            <person name="Gao Y.C."/>
            <person name="Liu J.Z."/>
            <person name="Shao H.Z."/>
            <person name="Wang X."/>
            <person name="Wang C.C."/>
            <person name="Yang T.C."/>
            <person name="Huo Q.B."/>
            <person name="Li W."/>
            <person name="Chen H.Y."/>
            <person name="Chen S.E."/>
            <person name="Zhou L.G."/>
            <person name="Ni X.B."/>
            <person name="Tian J.H."/>
            <person name="Sheng Y."/>
            <person name="Liu T."/>
            <person name="Pan Y.S."/>
            <person name="Xia L.Y."/>
            <person name="Li J."/>
            <person name="Zhao F."/>
            <person name="Cao W.C."/>
        </authorList>
    </citation>
    <scope>NUCLEOTIDE SEQUENCE</scope>
    <source>
        <strain evidence="1">Rsan-2018</strain>
    </source>
</reference>
<proteinExistence type="predicted"/>
<dbReference type="Proteomes" id="UP000821837">
    <property type="component" value="Unassembled WGS sequence"/>
</dbReference>
<reference evidence="1" key="2">
    <citation type="submission" date="2021-09" db="EMBL/GenBank/DDBJ databases">
        <authorList>
            <person name="Jia N."/>
            <person name="Wang J."/>
            <person name="Shi W."/>
            <person name="Du L."/>
            <person name="Sun Y."/>
            <person name="Zhan W."/>
            <person name="Jiang J."/>
            <person name="Wang Q."/>
            <person name="Zhang B."/>
            <person name="Ji P."/>
            <person name="Sakyi L.B."/>
            <person name="Cui X."/>
            <person name="Yuan T."/>
            <person name="Jiang B."/>
            <person name="Yang W."/>
            <person name="Lam T.T.-Y."/>
            <person name="Chang Q."/>
            <person name="Ding S."/>
            <person name="Wang X."/>
            <person name="Zhu J."/>
            <person name="Ruan X."/>
            <person name="Zhao L."/>
            <person name="Wei J."/>
            <person name="Que T."/>
            <person name="Du C."/>
            <person name="Cheng J."/>
            <person name="Dai P."/>
            <person name="Han X."/>
            <person name="Huang E."/>
            <person name="Gao Y."/>
            <person name="Liu J."/>
            <person name="Shao H."/>
            <person name="Ye R."/>
            <person name="Li L."/>
            <person name="Wei W."/>
            <person name="Wang X."/>
            <person name="Wang C."/>
            <person name="Huo Q."/>
            <person name="Li W."/>
            <person name="Guo W."/>
            <person name="Chen H."/>
            <person name="Chen S."/>
            <person name="Zhou L."/>
            <person name="Zhou L."/>
            <person name="Ni X."/>
            <person name="Tian J."/>
            <person name="Zhou Y."/>
            <person name="Sheng Y."/>
            <person name="Liu T."/>
            <person name="Pan Y."/>
            <person name="Xia L."/>
            <person name="Li J."/>
            <person name="Zhao F."/>
            <person name="Cao W."/>
        </authorList>
    </citation>
    <scope>NUCLEOTIDE SEQUENCE</scope>
    <source>
        <strain evidence="1">Rsan-2018</strain>
        <tissue evidence="1">Larvae</tissue>
    </source>
</reference>
<organism evidence="1 2">
    <name type="scientific">Rhipicephalus sanguineus</name>
    <name type="common">Brown dog tick</name>
    <name type="synonym">Ixodes sanguineus</name>
    <dbReference type="NCBI Taxonomy" id="34632"/>
    <lineage>
        <taxon>Eukaryota</taxon>
        <taxon>Metazoa</taxon>
        <taxon>Ecdysozoa</taxon>
        <taxon>Arthropoda</taxon>
        <taxon>Chelicerata</taxon>
        <taxon>Arachnida</taxon>
        <taxon>Acari</taxon>
        <taxon>Parasitiformes</taxon>
        <taxon>Ixodida</taxon>
        <taxon>Ixodoidea</taxon>
        <taxon>Ixodidae</taxon>
        <taxon>Rhipicephalinae</taxon>
        <taxon>Rhipicephalus</taxon>
        <taxon>Rhipicephalus</taxon>
    </lineage>
</organism>
<evidence type="ECO:0000313" key="1">
    <source>
        <dbReference type="EMBL" id="KAH7957080.1"/>
    </source>
</evidence>
<evidence type="ECO:0000313" key="2">
    <source>
        <dbReference type="Proteomes" id="UP000821837"/>
    </source>
</evidence>
<dbReference type="EMBL" id="JABSTV010001250">
    <property type="protein sequence ID" value="KAH7957080.1"/>
    <property type="molecule type" value="Genomic_DNA"/>
</dbReference>
<comment type="caution">
    <text evidence="1">The sequence shown here is derived from an EMBL/GenBank/DDBJ whole genome shotgun (WGS) entry which is preliminary data.</text>
</comment>
<accession>A0A9D4SYK4</accession>
<sequence length="131" mass="14949">MSSSPTAAEEDIEAPYGSTHYHAIWRVLESAPLLSSQLPPPPLRRTPRAVLEPLALKELFEDVNDWLSAFERVAAINYWDDAARLRNAYDCMLKGRRPNFVPEQRRCLDILARVPASPLRDLQEPRPPRTC</sequence>
<gene>
    <name evidence="1" type="ORF">HPB52_015085</name>
</gene>
<keyword evidence="2" id="KW-1185">Reference proteome</keyword>
<dbReference type="AlphaFoldDB" id="A0A9D4SYK4"/>
<name>A0A9D4SYK4_RHISA</name>
<protein>
    <submittedName>
        <fullName evidence="1">Uncharacterized protein</fullName>
    </submittedName>
</protein>